<organism evidence="3 4">
    <name type="scientific">Oculimacula yallundae</name>
    <dbReference type="NCBI Taxonomy" id="86028"/>
    <lineage>
        <taxon>Eukaryota</taxon>
        <taxon>Fungi</taxon>
        <taxon>Dikarya</taxon>
        <taxon>Ascomycota</taxon>
        <taxon>Pezizomycotina</taxon>
        <taxon>Leotiomycetes</taxon>
        <taxon>Helotiales</taxon>
        <taxon>Ploettnerulaceae</taxon>
        <taxon>Oculimacula</taxon>
    </lineage>
</organism>
<feature type="domain" description="DUF8035" evidence="2">
    <location>
        <begin position="563"/>
        <end position="616"/>
    </location>
</feature>
<dbReference type="PANTHER" id="PTHR42081">
    <property type="entry name" value="ZINC FINGER PROTEIN DHHC DOMAIN CONTAINING PROTEIN"/>
    <property type="match status" value="1"/>
</dbReference>
<evidence type="ECO:0000313" key="4">
    <source>
        <dbReference type="Proteomes" id="UP001595075"/>
    </source>
</evidence>
<comment type="caution">
    <text evidence="3">The sequence shown here is derived from an EMBL/GenBank/DDBJ whole genome shotgun (WGS) entry which is preliminary data.</text>
</comment>
<feature type="compositionally biased region" description="Polar residues" evidence="1">
    <location>
        <begin position="706"/>
        <end position="721"/>
    </location>
</feature>
<feature type="region of interest" description="Disordered" evidence="1">
    <location>
        <begin position="797"/>
        <end position="818"/>
    </location>
</feature>
<feature type="compositionally biased region" description="Basic and acidic residues" evidence="1">
    <location>
        <begin position="504"/>
        <end position="515"/>
    </location>
</feature>
<feature type="compositionally biased region" description="Basic and acidic residues" evidence="1">
    <location>
        <begin position="285"/>
        <end position="295"/>
    </location>
</feature>
<dbReference type="InterPro" id="IPR058348">
    <property type="entry name" value="DUF8035"/>
</dbReference>
<sequence>MSFGSSVGDIILLIQLAHKNYRNCKEAGGEYLEIAREVRSLHGVLKTVRDEAEREDSLIFRSGSGKTQELVEIADGCKGVLEGIDVLLTKYKGLAPESKGVGKTSKLWQRFRFGTEIEDLGKLRWKIITYTSTLAVLVDSINLKATERVGNIAGRIESQMGNGFAEMRDRLEGFEDMRKAVLFIATRARASQQYQSMESVLSLSTYADDDKEVWRQFRSQLVSLGFKSDSLDRHMEILKAYMMKLDQTGVLEEAVQQTGTSTLSWCGNASFRTTNLSLLGTLDREQSDAEKHMEEAQDTSPVETPREPNPQGQTYQQQDLQAMQRGELNRKVSDEYQSTDSKRRRIPRIKVEGATSVEAPESEPTVTKAQFSNFTLAGGKSSTHDASVNEKDTDYQNHASSSHTSNHHAAYAESYYSISEAGTSQLMLSIDTSGLEKSLAASRRLQQLNRPKSWAGPESQNRSNRRPELWKVIGYNSESDSTVKDRRVTTRKAKNSLVGNKEKVDDWLYPRDKSRQARANSSSRPQRSTSSSSKEKKDFPDDLPPITIDGFLKDTKNYNVPSDAKWTKINRVLVSPTALEAGNEDFQANKDLVIVHRVLSRVELRGYVEATQRLRSARRQEEIEASYRRRSQRDVRNTDGGWSYGKSNRPSLATSKSESSVKYHKVKKGSKYQPRVSQPTRFKFQTDPEPDLDSKRERYSKGERPTSFTAYANTTGSNQGAGDNMSFDFKQRRRSQSPEARINGKEVPASDLTLATKAAVLAGATEAFRARNEPGSWTGEKARRILTAAIGAGGIGAVGENELPPQQQQHQAPPANKGGLLESVIAGLAMSRLVNGVRYGNEEERKADGSVDTDSDSYFTSDLDSDSSRGRPKTSQVTGLAKKSAAVKPSRSS</sequence>
<dbReference type="PANTHER" id="PTHR42081:SF1">
    <property type="entry name" value="ZINC FINGER PROTEIN DHHC DOMAIN CONTAINING PROTEIN"/>
    <property type="match status" value="1"/>
</dbReference>
<evidence type="ECO:0000259" key="2">
    <source>
        <dbReference type="Pfam" id="PF26118"/>
    </source>
</evidence>
<keyword evidence="4" id="KW-1185">Reference proteome</keyword>
<feature type="region of interest" description="Disordered" evidence="1">
    <location>
        <begin position="504"/>
        <end position="545"/>
    </location>
</feature>
<feature type="compositionally biased region" description="Basic and acidic residues" evidence="1">
    <location>
        <begin position="692"/>
        <end position="704"/>
    </location>
</feature>
<evidence type="ECO:0000256" key="1">
    <source>
        <dbReference type="SAM" id="MobiDB-lite"/>
    </source>
</evidence>
<gene>
    <name evidence="3" type="ORF">VTL71DRAFT_14022</name>
</gene>
<feature type="compositionally biased region" description="Low complexity" evidence="1">
    <location>
        <begin position="521"/>
        <end position="532"/>
    </location>
</feature>
<feature type="compositionally biased region" description="Low complexity" evidence="1">
    <location>
        <begin position="804"/>
        <end position="815"/>
    </location>
</feature>
<feature type="compositionally biased region" description="Polar residues" evidence="1">
    <location>
        <begin position="645"/>
        <end position="660"/>
    </location>
</feature>
<dbReference type="Pfam" id="PF26118">
    <property type="entry name" value="DUF8035"/>
    <property type="match status" value="1"/>
</dbReference>
<name>A0ABR4CP46_9HELO</name>
<feature type="compositionally biased region" description="Basic and acidic residues" evidence="1">
    <location>
        <begin position="618"/>
        <end position="637"/>
    </location>
</feature>
<feature type="region of interest" description="Disordered" evidence="1">
    <location>
        <begin position="840"/>
        <end position="893"/>
    </location>
</feature>
<feature type="region of interest" description="Disordered" evidence="1">
    <location>
        <begin position="615"/>
        <end position="748"/>
    </location>
</feature>
<feature type="compositionally biased region" description="Basic and acidic residues" evidence="1">
    <location>
        <begin position="840"/>
        <end position="849"/>
    </location>
</feature>
<evidence type="ECO:0000313" key="3">
    <source>
        <dbReference type="EMBL" id="KAL2070996.1"/>
    </source>
</evidence>
<proteinExistence type="predicted"/>
<accession>A0ABR4CP46</accession>
<reference evidence="3 4" key="1">
    <citation type="journal article" date="2024" name="Commun. Biol.">
        <title>Comparative genomic analysis of thermophilic fungi reveals convergent evolutionary adaptations and gene losses.</title>
        <authorList>
            <person name="Steindorff A.S."/>
            <person name="Aguilar-Pontes M.V."/>
            <person name="Robinson A.J."/>
            <person name="Andreopoulos B."/>
            <person name="LaButti K."/>
            <person name="Kuo A."/>
            <person name="Mondo S."/>
            <person name="Riley R."/>
            <person name="Otillar R."/>
            <person name="Haridas S."/>
            <person name="Lipzen A."/>
            <person name="Grimwood J."/>
            <person name="Schmutz J."/>
            <person name="Clum A."/>
            <person name="Reid I.D."/>
            <person name="Moisan M.C."/>
            <person name="Butler G."/>
            <person name="Nguyen T.T.M."/>
            <person name="Dewar K."/>
            <person name="Conant G."/>
            <person name="Drula E."/>
            <person name="Henrissat B."/>
            <person name="Hansel C."/>
            <person name="Singer S."/>
            <person name="Hutchinson M.I."/>
            <person name="de Vries R.P."/>
            <person name="Natvig D.O."/>
            <person name="Powell A.J."/>
            <person name="Tsang A."/>
            <person name="Grigoriev I.V."/>
        </authorList>
    </citation>
    <scope>NUCLEOTIDE SEQUENCE [LARGE SCALE GENOMIC DNA]</scope>
    <source>
        <strain evidence="3 4">CBS 494.80</strain>
    </source>
</reference>
<feature type="region of interest" description="Disordered" evidence="1">
    <location>
        <begin position="285"/>
        <end position="368"/>
    </location>
</feature>
<dbReference type="Proteomes" id="UP001595075">
    <property type="component" value="Unassembled WGS sequence"/>
</dbReference>
<protein>
    <recommendedName>
        <fullName evidence="2">DUF8035 domain-containing protein</fullName>
    </recommendedName>
</protein>
<feature type="compositionally biased region" description="Polar residues" evidence="1">
    <location>
        <begin position="310"/>
        <end position="321"/>
    </location>
</feature>
<feature type="region of interest" description="Disordered" evidence="1">
    <location>
        <begin position="448"/>
        <end position="469"/>
    </location>
</feature>
<dbReference type="EMBL" id="JAZHXI010000006">
    <property type="protein sequence ID" value="KAL2070996.1"/>
    <property type="molecule type" value="Genomic_DNA"/>
</dbReference>